<dbReference type="GO" id="GO:0005524">
    <property type="term" value="F:ATP binding"/>
    <property type="evidence" value="ECO:0007669"/>
    <property type="project" value="UniProtKB-KW"/>
</dbReference>
<keyword evidence="16" id="KW-1185">Reference proteome</keyword>
<evidence type="ECO:0000256" key="10">
    <source>
        <dbReference type="ARBA" id="ARBA00047899"/>
    </source>
</evidence>
<dbReference type="AlphaFoldDB" id="A0A182PGL6"/>
<dbReference type="InterPro" id="IPR008271">
    <property type="entry name" value="Ser/Thr_kinase_AS"/>
</dbReference>
<evidence type="ECO:0000259" key="13">
    <source>
        <dbReference type="PROSITE" id="PS50011"/>
    </source>
</evidence>
<dbReference type="STRING" id="199890.A0A182PGL6"/>
<feature type="compositionally biased region" description="Polar residues" evidence="12">
    <location>
        <begin position="363"/>
        <end position="372"/>
    </location>
</feature>
<dbReference type="PANTHER" id="PTHR24356">
    <property type="entry name" value="SERINE/THREONINE-PROTEIN KINASE"/>
    <property type="match status" value="1"/>
</dbReference>
<comment type="catalytic activity">
    <reaction evidence="10">
        <text>L-threonyl-[protein] + ATP = O-phospho-L-threonyl-[protein] + ADP + H(+)</text>
        <dbReference type="Rhea" id="RHEA:46608"/>
        <dbReference type="Rhea" id="RHEA-COMP:11060"/>
        <dbReference type="Rhea" id="RHEA-COMP:11605"/>
        <dbReference type="ChEBI" id="CHEBI:15378"/>
        <dbReference type="ChEBI" id="CHEBI:30013"/>
        <dbReference type="ChEBI" id="CHEBI:30616"/>
        <dbReference type="ChEBI" id="CHEBI:61977"/>
        <dbReference type="ChEBI" id="CHEBI:456216"/>
        <dbReference type="EC" id="2.7.11.1"/>
    </reaction>
</comment>
<dbReference type="GO" id="GO:0005634">
    <property type="term" value="C:nucleus"/>
    <property type="evidence" value="ECO:0007669"/>
    <property type="project" value="TreeGrafter"/>
</dbReference>
<evidence type="ECO:0000256" key="5">
    <source>
        <dbReference type="ARBA" id="ARBA00022679"/>
    </source>
</evidence>
<dbReference type="FunFam" id="1.10.510.10:FF:000278">
    <property type="entry name" value="serine/threonine-protein kinase greatwall isoform X1"/>
    <property type="match status" value="1"/>
</dbReference>
<dbReference type="GO" id="GO:0035556">
    <property type="term" value="P:intracellular signal transduction"/>
    <property type="evidence" value="ECO:0007669"/>
    <property type="project" value="TreeGrafter"/>
</dbReference>
<comment type="catalytic activity">
    <reaction evidence="11">
        <text>L-seryl-[protein] + ATP = O-phospho-L-seryl-[protein] + ADP + H(+)</text>
        <dbReference type="Rhea" id="RHEA:17989"/>
        <dbReference type="Rhea" id="RHEA-COMP:9863"/>
        <dbReference type="Rhea" id="RHEA-COMP:11604"/>
        <dbReference type="ChEBI" id="CHEBI:15378"/>
        <dbReference type="ChEBI" id="CHEBI:29999"/>
        <dbReference type="ChEBI" id="CHEBI:30616"/>
        <dbReference type="ChEBI" id="CHEBI:83421"/>
        <dbReference type="ChEBI" id="CHEBI:456216"/>
        <dbReference type="EC" id="2.7.11.1"/>
    </reaction>
</comment>
<evidence type="ECO:0000256" key="6">
    <source>
        <dbReference type="ARBA" id="ARBA00022741"/>
    </source>
</evidence>
<keyword evidence="5" id="KW-0808">Transferase</keyword>
<feature type="compositionally biased region" description="Basic and acidic residues" evidence="12">
    <location>
        <begin position="288"/>
        <end position="299"/>
    </location>
</feature>
<dbReference type="GO" id="GO:0004674">
    <property type="term" value="F:protein serine/threonine kinase activity"/>
    <property type="evidence" value="ECO:0007669"/>
    <property type="project" value="UniProtKB-KW"/>
</dbReference>
<accession>A0A182PGL6</accession>
<dbReference type="PANTHER" id="PTHR24356:SF1">
    <property type="entry name" value="SERINE_THREONINE-PROTEIN KINASE GREATWALL"/>
    <property type="match status" value="1"/>
</dbReference>
<dbReference type="Gene3D" id="1.10.510.10">
    <property type="entry name" value="Transferase(Phosphotransferase) domain 1"/>
    <property type="match status" value="2"/>
</dbReference>
<dbReference type="InterPro" id="IPR000719">
    <property type="entry name" value="Prot_kinase_dom"/>
</dbReference>
<dbReference type="InterPro" id="IPR000961">
    <property type="entry name" value="AGC-kinase_C"/>
</dbReference>
<feature type="region of interest" description="Disordered" evidence="12">
    <location>
        <begin position="1"/>
        <end position="23"/>
    </location>
</feature>
<evidence type="ECO:0000256" key="1">
    <source>
        <dbReference type="ARBA" id="ARBA00009903"/>
    </source>
</evidence>
<organism evidence="15 16">
    <name type="scientific">Anopheles epiroticus</name>
    <dbReference type="NCBI Taxonomy" id="199890"/>
    <lineage>
        <taxon>Eukaryota</taxon>
        <taxon>Metazoa</taxon>
        <taxon>Ecdysozoa</taxon>
        <taxon>Arthropoda</taxon>
        <taxon>Hexapoda</taxon>
        <taxon>Insecta</taxon>
        <taxon>Pterygota</taxon>
        <taxon>Neoptera</taxon>
        <taxon>Endopterygota</taxon>
        <taxon>Diptera</taxon>
        <taxon>Nematocera</taxon>
        <taxon>Culicoidea</taxon>
        <taxon>Culicidae</taxon>
        <taxon>Anophelinae</taxon>
        <taxon>Anopheles</taxon>
    </lineage>
</organism>
<evidence type="ECO:0000256" key="3">
    <source>
        <dbReference type="ARBA" id="ARBA00022148"/>
    </source>
</evidence>
<evidence type="ECO:0000256" key="12">
    <source>
        <dbReference type="SAM" id="MobiDB-lite"/>
    </source>
</evidence>
<reference evidence="15" key="2">
    <citation type="submission" date="2020-05" db="UniProtKB">
        <authorList>
            <consortium name="EnsemblMetazoa"/>
        </authorList>
    </citation>
    <scope>IDENTIFICATION</scope>
    <source>
        <strain evidence="15">Epiroticus2</strain>
    </source>
</reference>
<dbReference type="EnsemblMetazoa" id="AEPI006075-RA">
    <property type="protein sequence ID" value="AEPI006075-PA"/>
    <property type="gene ID" value="AEPI006075"/>
</dbReference>
<keyword evidence="4" id="KW-0723">Serine/threonine-protein kinase</keyword>
<reference evidence="16" key="1">
    <citation type="submission" date="2013-03" db="EMBL/GenBank/DDBJ databases">
        <title>The Genome Sequence of Anopheles epiroticus epiroticus2.</title>
        <authorList>
            <consortium name="The Broad Institute Genomics Platform"/>
            <person name="Neafsey D.E."/>
            <person name="Howell P."/>
            <person name="Walker B."/>
            <person name="Young S.K."/>
            <person name="Zeng Q."/>
            <person name="Gargeya S."/>
            <person name="Fitzgerald M."/>
            <person name="Haas B."/>
            <person name="Abouelleil A."/>
            <person name="Allen A.W."/>
            <person name="Alvarado L."/>
            <person name="Arachchi H.M."/>
            <person name="Berlin A.M."/>
            <person name="Chapman S.B."/>
            <person name="Gainer-Dewar J."/>
            <person name="Goldberg J."/>
            <person name="Griggs A."/>
            <person name="Gujja S."/>
            <person name="Hansen M."/>
            <person name="Howarth C."/>
            <person name="Imamovic A."/>
            <person name="Ireland A."/>
            <person name="Larimer J."/>
            <person name="McCowan C."/>
            <person name="Murphy C."/>
            <person name="Pearson M."/>
            <person name="Poon T.W."/>
            <person name="Priest M."/>
            <person name="Roberts A."/>
            <person name="Saif S."/>
            <person name="Shea T."/>
            <person name="Sisk P."/>
            <person name="Sykes S."/>
            <person name="Wortman J."/>
            <person name="Nusbaum C."/>
            <person name="Birren B."/>
        </authorList>
    </citation>
    <scope>NUCLEOTIDE SEQUENCE [LARGE SCALE GENOMIC DNA]</scope>
    <source>
        <strain evidence="16">Epiroticus2</strain>
    </source>
</reference>
<feature type="compositionally biased region" description="Gly residues" evidence="12">
    <location>
        <begin position="272"/>
        <end position="282"/>
    </location>
</feature>
<feature type="compositionally biased region" description="Polar residues" evidence="12">
    <location>
        <begin position="300"/>
        <end position="315"/>
    </location>
</feature>
<evidence type="ECO:0000256" key="4">
    <source>
        <dbReference type="ARBA" id="ARBA00022527"/>
    </source>
</evidence>
<dbReference type="Pfam" id="PF00069">
    <property type="entry name" value="Pkinase"/>
    <property type="match status" value="2"/>
</dbReference>
<evidence type="ECO:0000259" key="14">
    <source>
        <dbReference type="PROSITE" id="PS51285"/>
    </source>
</evidence>
<evidence type="ECO:0000256" key="8">
    <source>
        <dbReference type="ARBA" id="ARBA00022840"/>
    </source>
</evidence>
<dbReference type="InterPro" id="IPR050236">
    <property type="entry name" value="Ser_Thr_kinase_AGC"/>
</dbReference>
<proteinExistence type="inferred from homology"/>
<feature type="domain" description="AGC-kinase C-terminal" evidence="14">
    <location>
        <begin position="778"/>
        <end position="824"/>
    </location>
</feature>
<dbReference type="SMART" id="SM00220">
    <property type="entry name" value="S_TKc"/>
    <property type="match status" value="1"/>
</dbReference>
<dbReference type="FunFam" id="1.10.510.10:FF:000484">
    <property type="entry name" value="Serine/threonine-protein kinase greatwall, putative"/>
    <property type="match status" value="1"/>
</dbReference>
<evidence type="ECO:0000313" key="16">
    <source>
        <dbReference type="Proteomes" id="UP000075885"/>
    </source>
</evidence>
<evidence type="ECO:0000256" key="7">
    <source>
        <dbReference type="ARBA" id="ARBA00022777"/>
    </source>
</evidence>
<feature type="region of interest" description="Disordered" evidence="12">
    <location>
        <begin position="272"/>
        <end position="318"/>
    </location>
</feature>
<dbReference type="Proteomes" id="UP000075885">
    <property type="component" value="Unassembled WGS sequence"/>
</dbReference>
<sequence length="824" mass="90519">MAQSVTAGGGKEQSMMSEHHTTPKKKVTLALAECASGNTSSNEDDSIFRTLEQFTAQNGTASPRLPTIKDFSILKPISRGAFGKVFLGYKNSDQNKLYAIKVMQKTEMINKNMVSQVITERNALALSRSPFCVTLYYSLQTLSSVYLVMEYMVGGDLKSLLAMYGFFDEHTARFYAAEICLALQYLHGHGIVHRDIKPDNMLVAASGHVKLTDFGLSRIEMRRDLEISDLINCSPNLNARTPGQLLSLTSHLSFGSHDKRIMADAVAAGGGGGGGGGGGVGGASSNRPIREETSDHESDSSFGNSRNPQNDSKMSGVSPFFSAEQNVSVGEETKALRSEITIVEEKFDSSSYYTCNSDEDGGKTSSSGSCESAKQVRLQLEPAEEKENVDSTNSGEEKTRLKDPFECLMVSKKLHRNYTEDSGVSSRKSDISNIPCELSAIEKVENHSNNSNKDFSSDFSRSYSMSNIAEISHSPVRNGMRGFKRPEYVRGIKRGRHLGNRVDSLASDVDGTSTGLTQEIDVLDICSEMHRSTPKKRKATSPIKGVLKVRSLSDDEMQTGGDAIANVMFSTPVSSQKMRREGGQLGKLKSTRFQLPSSIEQSRKAKAYSEALPPHFIKMPDESVMSPICTTHATVGCDSGTGVDDAAVVPVIDNTPKAVKTPFRTPKSVRRAPLGSDERILGTPDYLAPELLLQQGHGAAVDWWALGVCLYEFLTGVPPFNDETPQKVFENILSRLIEWPTDEESLSQEAVEAVEQLLEMDQCKRPAAEQMQRMPFFACIDWKNMSQMEPPFIPNPDDPQDTGYFEARNIMQHLKVSNFNMDAF</sequence>
<keyword evidence="7" id="KW-0418">Kinase</keyword>
<feature type="region of interest" description="Disordered" evidence="12">
    <location>
        <begin position="353"/>
        <end position="398"/>
    </location>
</feature>
<dbReference type="VEuPathDB" id="VectorBase:AEPI006075"/>
<dbReference type="SUPFAM" id="SSF56112">
    <property type="entry name" value="Protein kinase-like (PK-like)"/>
    <property type="match status" value="1"/>
</dbReference>
<keyword evidence="6" id="KW-0547">Nucleotide-binding</keyword>
<feature type="compositionally biased region" description="Basic and acidic residues" evidence="12">
    <location>
        <begin position="383"/>
        <end position="398"/>
    </location>
</feature>
<name>A0A182PGL6_9DIPT</name>
<dbReference type="PROSITE" id="PS50011">
    <property type="entry name" value="PROTEIN_KINASE_DOM"/>
    <property type="match status" value="1"/>
</dbReference>
<dbReference type="PROSITE" id="PS51285">
    <property type="entry name" value="AGC_KINASE_CTER"/>
    <property type="match status" value="1"/>
</dbReference>
<evidence type="ECO:0000256" key="2">
    <source>
        <dbReference type="ARBA" id="ARBA00012513"/>
    </source>
</evidence>
<dbReference type="EC" id="2.7.11.1" evidence="2"/>
<evidence type="ECO:0000313" key="15">
    <source>
        <dbReference type="EnsemblMetazoa" id="AEPI006075-PA"/>
    </source>
</evidence>
<comment type="similarity">
    <text evidence="1">Belongs to the protein kinase superfamily. AGC Ser/Thr protein kinase family.</text>
</comment>
<keyword evidence="8" id="KW-0067">ATP-binding</keyword>
<evidence type="ECO:0000256" key="9">
    <source>
        <dbReference type="ARBA" id="ARBA00033099"/>
    </source>
</evidence>
<evidence type="ECO:0000256" key="11">
    <source>
        <dbReference type="ARBA" id="ARBA00048679"/>
    </source>
</evidence>
<dbReference type="InterPro" id="IPR011009">
    <property type="entry name" value="Kinase-like_dom_sf"/>
</dbReference>
<feature type="domain" description="Protein kinase" evidence="13">
    <location>
        <begin position="71"/>
        <end position="777"/>
    </location>
</feature>
<protein>
    <recommendedName>
        <fullName evidence="3">Serine/threonine-protein kinase greatwall</fullName>
        <ecNumber evidence="2">2.7.11.1</ecNumber>
    </recommendedName>
    <alternativeName>
        <fullName evidence="9">Microtubule-associated serine/threonine-protein kinase-like</fullName>
    </alternativeName>
</protein>
<dbReference type="PROSITE" id="PS00108">
    <property type="entry name" value="PROTEIN_KINASE_ST"/>
    <property type="match status" value="1"/>
</dbReference>
<dbReference type="FunFam" id="3.30.200.20:FF:000550">
    <property type="entry name" value="Serine/threonine-protein kinase greatwall"/>
    <property type="match status" value="1"/>
</dbReference>
<dbReference type="Gene3D" id="3.30.200.20">
    <property type="entry name" value="Phosphorylase Kinase, domain 1"/>
    <property type="match status" value="2"/>
</dbReference>